<feature type="domain" description="Homing endonuclease LAGLIDADG" evidence="1">
    <location>
        <begin position="190"/>
        <end position="289"/>
    </location>
</feature>
<dbReference type="PANTHER" id="PTHR36181">
    <property type="entry name" value="INTRON-ENCODED ENDONUCLEASE AI3-RELATED"/>
    <property type="match status" value="1"/>
</dbReference>
<evidence type="ECO:0000259" key="1">
    <source>
        <dbReference type="Pfam" id="PF00961"/>
    </source>
</evidence>
<keyword evidence="2" id="KW-0540">Nuclease</keyword>
<accession>B2XYB2</accession>
<organism evidence="2">
    <name type="scientific">Chlamydomonas reinhardtii</name>
    <name type="common">Chlamydomonas smithii</name>
    <dbReference type="NCBI Taxonomy" id="3055"/>
    <lineage>
        <taxon>Eukaryota</taxon>
        <taxon>Viridiplantae</taxon>
        <taxon>Chlorophyta</taxon>
        <taxon>core chlorophytes</taxon>
        <taxon>Chlorophyceae</taxon>
        <taxon>CS clade</taxon>
        <taxon>Chlamydomonadales</taxon>
        <taxon>Chlamydomonadaceae</taxon>
        <taxon>Chlamydomonas</taxon>
    </lineage>
</organism>
<reference evidence="2" key="1">
    <citation type="journal article" date="2008" name="BMC Evol. Biol.">
        <title>Nucleotide diversity in the mitochondrial and nuclear compartments of Chlamydomonas reinhardtii: investigating the origins of genome architecture.</title>
        <authorList>
            <person name="Smith D.R."/>
            <person name="Lee R.W."/>
        </authorList>
    </citation>
    <scope>NUCLEOTIDE SEQUENCE</scope>
    <source>
        <strain evidence="2">CC-2342 mt-</strain>
    </source>
</reference>
<feature type="domain" description="Homing endonuclease LAGLIDADG" evidence="1">
    <location>
        <begin position="54"/>
        <end position="148"/>
    </location>
</feature>
<dbReference type="Gene3D" id="3.10.28.10">
    <property type="entry name" value="Homing endonucleases"/>
    <property type="match status" value="2"/>
</dbReference>
<gene>
    <name evidence="2" type="primary">orf317</name>
</gene>
<dbReference type="PANTHER" id="PTHR36181:SF2">
    <property type="entry name" value="INTRON-ENCODED ENDONUCLEASE AI3-RELATED"/>
    <property type="match status" value="1"/>
</dbReference>
<dbReference type="GO" id="GO:0004519">
    <property type="term" value="F:endonuclease activity"/>
    <property type="evidence" value="ECO:0007669"/>
    <property type="project" value="UniProtKB-KW"/>
</dbReference>
<keyword evidence="2" id="KW-0496">Mitochondrion</keyword>
<dbReference type="InterPro" id="IPR051289">
    <property type="entry name" value="LAGLIDADG_Endonuclease"/>
</dbReference>
<dbReference type="AlphaFoldDB" id="B2XYB2"/>
<keyword evidence="2" id="KW-0378">Hydrolase</keyword>
<keyword evidence="2" id="KW-0255">Endonuclease</keyword>
<dbReference type="GO" id="GO:0005739">
    <property type="term" value="C:mitochondrion"/>
    <property type="evidence" value="ECO:0007669"/>
    <property type="project" value="UniProtKB-ARBA"/>
</dbReference>
<protein>
    <submittedName>
        <fullName evidence="2">LAGLIDADG DNA endonuclease</fullName>
    </submittedName>
</protein>
<name>B2XYB2_CHLRE</name>
<dbReference type="InterPro" id="IPR004860">
    <property type="entry name" value="LAGLIDADG_dom"/>
</dbReference>
<proteinExistence type="predicted"/>
<dbReference type="SUPFAM" id="SSF55608">
    <property type="entry name" value="Homing endonucleases"/>
    <property type="match status" value="2"/>
</dbReference>
<dbReference type="EMBL" id="EU306620">
    <property type="protein sequence ID" value="ABX82842.1"/>
    <property type="molecule type" value="Genomic_DNA"/>
</dbReference>
<dbReference type="Pfam" id="PF00961">
    <property type="entry name" value="LAGLIDADG_1"/>
    <property type="match status" value="2"/>
</dbReference>
<geneLocation type="mitochondrion" evidence="2"/>
<dbReference type="InterPro" id="IPR027434">
    <property type="entry name" value="Homing_endonucl"/>
</dbReference>
<sequence>MSSTAVTNNSACGQFAGMLNMCASETQRQVVDTSHINVNIGSLKNNQALFGQWLVGLVDGDGTFSITQNKHNQSWQFTFKISLHVKDKPLLALIKQKLGCGSVTHAGNNNWQYRVRDRAHLLNVIVPIFLQYPLHTRKIYHFELFHKALLDPSRCAELKSLWHDQSSLDGALERQVQAMQFRKPTKAWVIGFIEAEGSFYVTKRHKDVSLLFPTGEYCHGFGVTQKRDKHILDFLCNVLGIVAKARYNKSNTSWVLDTTNKRSIVNIANYFSDTILGSKHLEYFLWQKALFNENQRKDMFFMQELQSKLRSLRKEID</sequence>
<evidence type="ECO:0000313" key="2">
    <source>
        <dbReference type="EMBL" id="ABX82842.1"/>
    </source>
</evidence>